<evidence type="ECO:0000313" key="3">
    <source>
        <dbReference type="Proteomes" id="UP000645828"/>
    </source>
</evidence>
<protein>
    <submittedName>
        <fullName evidence="2">(raccoon dog) hypothetical protein</fullName>
    </submittedName>
</protein>
<keyword evidence="3" id="KW-1185">Reference proteome</keyword>
<feature type="region of interest" description="Disordered" evidence="1">
    <location>
        <begin position="127"/>
        <end position="196"/>
    </location>
</feature>
<evidence type="ECO:0000256" key="1">
    <source>
        <dbReference type="SAM" id="MobiDB-lite"/>
    </source>
</evidence>
<feature type="region of interest" description="Disordered" evidence="1">
    <location>
        <begin position="1"/>
        <end position="21"/>
    </location>
</feature>
<evidence type="ECO:0000313" key="2">
    <source>
        <dbReference type="EMBL" id="CAD7689344.1"/>
    </source>
</evidence>
<dbReference type="EMBL" id="CAJHUB010000769">
    <property type="protein sequence ID" value="CAD7689344.1"/>
    <property type="molecule type" value="Genomic_DNA"/>
</dbReference>
<name>A0A811ZLX8_NYCPR</name>
<accession>A0A811ZLX8</accession>
<dbReference type="AlphaFoldDB" id="A0A811ZLX8"/>
<sequence length="276" mass="29672">MPWANGCWPQEPSATPYPGRWSEQHRWPGKEMWSLPNPHEASWGKAVVQGDPAGGRSMDSQNHRRHHLLGPSNPNHCPVCPHSAGSVRRGRTHLEFLSGAREKPSTSSGRGCHGHLPICPPQAASCGSLEERSAQEETGAGLQNRAHPHPRAVPAPGSPPTLMGPGQGPAGCRGQSPHRQPCARSPTPPASAYPPCLLTRHEPPTVCRGLRPWPGWRGPGYAVSRPYVRIGSVYLGAPPITLLPEARGHPASSLPQRVGMMMQFEGLSAKQVPSKH</sequence>
<proteinExistence type="predicted"/>
<comment type="caution">
    <text evidence="2">The sequence shown here is derived from an EMBL/GenBank/DDBJ whole genome shotgun (WGS) entry which is preliminary data.</text>
</comment>
<organism evidence="2 3">
    <name type="scientific">Nyctereutes procyonoides</name>
    <name type="common">Raccoon dog</name>
    <name type="synonym">Canis procyonoides</name>
    <dbReference type="NCBI Taxonomy" id="34880"/>
    <lineage>
        <taxon>Eukaryota</taxon>
        <taxon>Metazoa</taxon>
        <taxon>Chordata</taxon>
        <taxon>Craniata</taxon>
        <taxon>Vertebrata</taxon>
        <taxon>Euteleostomi</taxon>
        <taxon>Mammalia</taxon>
        <taxon>Eutheria</taxon>
        <taxon>Laurasiatheria</taxon>
        <taxon>Carnivora</taxon>
        <taxon>Caniformia</taxon>
        <taxon>Canidae</taxon>
        <taxon>Nyctereutes</taxon>
    </lineage>
</organism>
<reference evidence="2" key="1">
    <citation type="submission" date="2020-12" db="EMBL/GenBank/DDBJ databases">
        <authorList>
            <consortium name="Molecular Ecology Group"/>
        </authorList>
    </citation>
    <scope>NUCLEOTIDE SEQUENCE</scope>
    <source>
        <strain evidence="2">TBG_1078</strain>
    </source>
</reference>
<dbReference type="Proteomes" id="UP000645828">
    <property type="component" value="Unassembled WGS sequence"/>
</dbReference>
<gene>
    <name evidence="2" type="ORF">NYPRO_LOCUS22138</name>
</gene>